<comment type="caution">
    <text evidence="2">The sequence shown here is derived from an EMBL/GenBank/DDBJ whole genome shotgun (WGS) entry which is preliminary data.</text>
</comment>
<keyword evidence="1" id="KW-0812">Transmembrane</keyword>
<reference evidence="2 3" key="1">
    <citation type="submission" date="2018-06" db="EMBL/GenBank/DDBJ databases">
        <title>Genomic Encyclopedia of Archaeal and Bacterial Type Strains, Phase II (KMG-II): from individual species to whole genera.</title>
        <authorList>
            <person name="Goeker M."/>
        </authorList>
    </citation>
    <scope>NUCLEOTIDE SEQUENCE [LARGE SCALE GENOMIC DNA]</scope>
    <source>
        <strain evidence="2 3">DSM 24464</strain>
    </source>
</reference>
<protein>
    <submittedName>
        <fullName evidence="2">Uncharacterized protein</fullName>
    </submittedName>
</protein>
<dbReference type="RefSeq" id="WP_111658970.1">
    <property type="nucleotide sequence ID" value="NZ_QLLO01000002.1"/>
</dbReference>
<evidence type="ECO:0000256" key="1">
    <source>
        <dbReference type="SAM" id="Phobius"/>
    </source>
</evidence>
<dbReference type="EMBL" id="QLLO01000002">
    <property type="protein sequence ID" value="RAJ16839.1"/>
    <property type="molecule type" value="Genomic_DNA"/>
</dbReference>
<keyword evidence="1" id="KW-0472">Membrane</keyword>
<accession>A0A327RIV8</accession>
<proteinExistence type="predicted"/>
<keyword evidence="3" id="KW-1185">Reference proteome</keyword>
<organism evidence="2 3">
    <name type="scientific">Olleya aquimaris</name>
    <dbReference type="NCBI Taxonomy" id="639310"/>
    <lineage>
        <taxon>Bacteria</taxon>
        <taxon>Pseudomonadati</taxon>
        <taxon>Bacteroidota</taxon>
        <taxon>Flavobacteriia</taxon>
        <taxon>Flavobacteriales</taxon>
        <taxon>Flavobacteriaceae</taxon>
    </lineage>
</organism>
<dbReference type="AlphaFoldDB" id="A0A327RIV8"/>
<sequence>MKLFIKLFIILFLIDIALGFSITALVPDILASNSLIVKFVDEAISFPLTLYNKTFPEYGIYRSSTNSFWTVIIVNALLQALIAYLVIKLLRKART</sequence>
<evidence type="ECO:0000313" key="3">
    <source>
        <dbReference type="Proteomes" id="UP000248703"/>
    </source>
</evidence>
<keyword evidence="1" id="KW-1133">Transmembrane helix</keyword>
<feature type="transmembrane region" description="Helical" evidence="1">
    <location>
        <begin position="7"/>
        <end position="26"/>
    </location>
</feature>
<dbReference type="OrthoDB" id="1449243at2"/>
<evidence type="ECO:0000313" key="2">
    <source>
        <dbReference type="EMBL" id="RAJ16839.1"/>
    </source>
</evidence>
<feature type="transmembrane region" description="Helical" evidence="1">
    <location>
        <begin position="68"/>
        <end position="87"/>
    </location>
</feature>
<dbReference type="Proteomes" id="UP000248703">
    <property type="component" value="Unassembled WGS sequence"/>
</dbReference>
<name>A0A327RIV8_9FLAO</name>
<gene>
    <name evidence="2" type="ORF">LY08_00615</name>
</gene>